<dbReference type="InterPro" id="IPR047722">
    <property type="entry name" value="STM4015-like"/>
</dbReference>
<dbReference type="NCBIfam" id="NF038076">
    <property type="entry name" value="fam_STM4015"/>
    <property type="match status" value="1"/>
</dbReference>
<organism evidence="2 3">
    <name type="scientific">Nocardiopsis alborubida</name>
    <dbReference type="NCBI Taxonomy" id="146802"/>
    <lineage>
        <taxon>Bacteria</taxon>
        <taxon>Bacillati</taxon>
        <taxon>Actinomycetota</taxon>
        <taxon>Actinomycetes</taxon>
        <taxon>Streptosporangiales</taxon>
        <taxon>Nocardiopsidaceae</taxon>
        <taxon>Nocardiopsis</taxon>
    </lineage>
</organism>
<gene>
    <name evidence="2" type="ORF">HGB44_29300</name>
</gene>
<evidence type="ECO:0000313" key="2">
    <source>
        <dbReference type="EMBL" id="NKZ01732.1"/>
    </source>
</evidence>
<sequence length="361" mass="39759">MPNNHHVTEFAGLPVVEFHSWDTIRDDLETAMYWARNRSELHEERPRSHRRLLEAIADPGSVAWRLRTEPSSSYGSGGRTKAFENLQEYMYRFSVLVGQEQVRALVVGNVPDQDFQMRAAEVVDALLGLAPKLTGLRALFFGEILQEENEISWIQLCDLAPLAAALPHLEELVVRGGSGSLDLRLEEHPSLRRLTVQSGGLRPDVVRDVCASGLPALEHLELWLGVEEYGGRSTARDLAPVLSGGAFPRLRSLGLRNAGNLGSWIPVIAGAPVVSSLEVLDLSLGDLTDEGGQALVEAAPAFAHLKRLDLHHHYVSEDVCERIRAALPGVEVDLSGRGEPEVHEDEDGEEPEIHYYTAVSE</sequence>
<feature type="region of interest" description="Disordered" evidence="1">
    <location>
        <begin position="335"/>
        <end position="361"/>
    </location>
</feature>
<dbReference type="Gene3D" id="3.80.10.10">
    <property type="entry name" value="Ribonuclease Inhibitor"/>
    <property type="match status" value="1"/>
</dbReference>
<name>A0A7X6MHJ3_9ACTN</name>
<dbReference type="EMBL" id="JAAXPG010000042">
    <property type="protein sequence ID" value="NKZ01732.1"/>
    <property type="molecule type" value="Genomic_DNA"/>
</dbReference>
<proteinExistence type="predicted"/>
<dbReference type="InterPro" id="IPR032675">
    <property type="entry name" value="LRR_dom_sf"/>
</dbReference>
<dbReference type="Proteomes" id="UP000553209">
    <property type="component" value="Unassembled WGS sequence"/>
</dbReference>
<dbReference type="AlphaFoldDB" id="A0A7X6MHJ3"/>
<keyword evidence="3" id="KW-1185">Reference proteome</keyword>
<accession>A0A7X6MHJ3</accession>
<evidence type="ECO:0000313" key="3">
    <source>
        <dbReference type="Proteomes" id="UP000553209"/>
    </source>
</evidence>
<evidence type="ECO:0000256" key="1">
    <source>
        <dbReference type="SAM" id="MobiDB-lite"/>
    </source>
</evidence>
<dbReference type="SUPFAM" id="SSF52047">
    <property type="entry name" value="RNI-like"/>
    <property type="match status" value="1"/>
</dbReference>
<reference evidence="2 3" key="1">
    <citation type="submission" date="2020-04" db="EMBL/GenBank/DDBJ databases">
        <title>MicrobeNet Type strains.</title>
        <authorList>
            <person name="Nicholson A.C."/>
        </authorList>
    </citation>
    <scope>NUCLEOTIDE SEQUENCE [LARGE SCALE GENOMIC DNA]</scope>
    <source>
        <strain evidence="2 3">ATCC 23612</strain>
    </source>
</reference>
<protein>
    <submittedName>
        <fullName evidence="2">Uncharacterized protein</fullName>
    </submittedName>
</protein>
<comment type="caution">
    <text evidence="2">The sequence shown here is derived from an EMBL/GenBank/DDBJ whole genome shotgun (WGS) entry which is preliminary data.</text>
</comment>
<dbReference type="RefSeq" id="WP_061082910.1">
    <property type="nucleotide sequence ID" value="NZ_JAAXPG010000042.1"/>
</dbReference>